<proteinExistence type="predicted"/>
<comment type="caution">
    <text evidence="3">The sequence shown here is derived from an EMBL/GenBank/DDBJ whole genome shotgun (WGS) entry which is preliminary data.</text>
</comment>
<keyword evidence="2" id="KW-0732">Signal</keyword>
<evidence type="ECO:0000256" key="2">
    <source>
        <dbReference type="SAM" id="SignalP"/>
    </source>
</evidence>
<feature type="signal peptide" evidence="2">
    <location>
        <begin position="1"/>
        <end position="21"/>
    </location>
</feature>
<evidence type="ECO:0000313" key="3">
    <source>
        <dbReference type="EMBL" id="MBJ3763883.1"/>
    </source>
</evidence>
<name>A0A934IB63_9RHOB</name>
<dbReference type="AlphaFoldDB" id="A0A934IB63"/>
<dbReference type="EMBL" id="JAEKPD010000015">
    <property type="protein sequence ID" value="MBJ3763883.1"/>
    <property type="molecule type" value="Genomic_DNA"/>
</dbReference>
<evidence type="ECO:0000256" key="1">
    <source>
        <dbReference type="SAM" id="MobiDB-lite"/>
    </source>
</evidence>
<keyword evidence="4" id="KW-1185">Reference proteome</keyword>
<evidence type="ECO:0000313" key="4">
    <source>
        <dbReference type="Proteomes" id="UP000642488"/>
    </source>
</evidence>
<feature type="region of interest" description="Disordered" evidence="1">
    <location>
        <begin position="21"/>
        <end position="100"/>
    </location>
</feature>
<organism evidence="3 4">
    <name type="scientific">Palleronia pontilimi</name>
    <dbReference type="NCBI Taxonomy" id="1964209"/>
    <lineage>
        <taxon>Bacteria</taxon>
        <taxon>Pseudomonadati</taxon>
        <taxon>Pseudomonadota</taxon>
        <taxon>Alphaproteobacteria</taxon>
        <taxon>Rhodobacterales</taxon>
        <taxon>Roseobacteraceae</taxon>
        <taxon>Palleronia</taxon>
    </lineage>
</organism>
<protein>
    <submittedName>
        <fullName evidence="3">Uncharacterized protein</fullName>
    </submittedName>
</protein>
<accession>A0A934IB63</accession>
<dbReference type="Proteomes" id="UP000642488">
    <property type="component" value="Unassembled WGS sequence"/>
</dbReference>
<dbReference type="RefSeq" id="WP_198917059.1">
    <property type="nucleotide sequence ID" value="NZ_JAEKPD010000015.1"/>
</dbReference>
<gene>
    <name evidence="3" type="ORF">ILP92_14110</name>
</gene>
<reference evidence="3" key="1">
    <citation type="submission" date="2020-12" db="EMBL/GenBank/DDBJ databases">
        <title>Bacterial taxonomy.</title>
        <authorList>
            <person name="Pan X."/>
        </authorList>
    </citation>
    <scope>NUCLEOTIDE SEQUENCE</scope>
    <source>
        <strain evidence="3">KCTC 52957</strain>
    </source>
</reference>
<feature type="chain" id="PRO_5037381173" evidence="2">
    <location>
        <begin position="22"/>
        <end position="100"/>
    </location>
</feature>
<sequence length="100" mass="10066">MLRSAVPAAFAVLLSAAIAQAAPRNSDTPADTLHPNIHSKVGRGDGTNANPNGKRNGGQIHGIANTPGQSGADPAQGRPGFADQLQTVHGGIGAKNKNAR</sequence>